<name>A8RPJ2_ENTBW</name>
<sequence>MGRALYDGQIRRIHDDACLFFQSRILQGQGNRRKVSLAVLCPVDMVLHPCIKLRRKQFLQVLVCGYGLVVVYGGLVPDDHVQAFAGNQGGNFGQGGISVLGGGFLIKIHHQSLVYFNQVLFAASQVFPQIGFQQGAGGGACGAVVDNRHGQAGGKGLAVYHGAYGA</sequence>
<gene>
    <name evidence="1" type="ORF">CLOBOL_02485</name>
</gene>
<organism evidence="1 2">
    <name type="scientific">Enterocloster bolteae (strain ATCC BAA-613 / DSM 15670 / CCUG 46953 / JCM 12243 / WAL 16351)</name>
    <name type="common">Clostridium bolteae</name>
    <dbReference type="NCBI Taxonomy" id="411902"/>
    <lineage>
        <taxon>Bacteria</taxon>
        <taxon>Bacillati</taxon>
        <taxon>Bacillota</taxon>
        <taxon>Clostridia</taxon>
        <taxon>Lachnospirales</taxon>
        <taxon>Lachnospiraceae</taxon>
        <taxon>Enterocloster</taxon>
    </lineage>
</organism>
<reference evidence="1 2" key="1">
    <citation type="submission" date="2007-08" db="EMBL/GenBank/DDBJ databases">
        <authorList>
            <person name="Fulton L."/>
            <person name="Clifton S."/>
            <person name="Fulton B."/>
            <person name="Xu J."/>
            <person name="Minx P."/>
            <person name="Pepin K.H."/>
            <person name="Johnson M."/>
            <person name="Thiruvilangam P."/>
            <person name="Bhonagiri V."/>
            <person name="Nash W.E."/>
            <person name="Mardis E.R."/>
            <person name="Wilson R.K."/>
        </authorList>
    </citation>
    <scope>NUCLEOTIDE SEQUENCE [LARGE SCALE GENOMIC DNA]</scope>
    <source>
        <strain evidence="2">ATCC BAA-613 / DSM 15670 / CCUG 46953 / JCM 12243 / WAL 16351</strain>
    </source>
</reference>
<comment type="caution">
    <text evidence="1">The sequence shown here is derived from an EMBL/GenBank/DDBJ whole genome shotgun (WGS) entry which is preliminary data.</text>
</comment>
<reference evidence="1 2" key="2">
    <citation type="submission" date="2007-09" db="EMBL/GenBank/DDBJ databases">
        <title>Draft genome sequence of Clostridium bolteae (ATCC BAA-613).</title>
        <authorList>
            <person name="Sudarsanam P."/>
            <person name="Ley R."/>
            <person name="Guruge J."/>
            <person name="Turnbaugh P.J."/>
            <person name="Mahowald M."/>
            <person name="Liep D."/>
            <person name="Gordon J."/>
        </authorList>
    </citation>
    <scope>NUCLEOTIDE SEQUENCE [LARGE SCALE GENOMIC DNA]</scope>
    <source>
        <strain evidence="2">ATCC BAA-613 / DSM 15670 / CCUG 46953 / JCM 12243 / WAL 16351</strain>
    </source>
</reference>
<dbReference type="EMBL" id="ABCC02000023">
    <property type="protein sequence ID" value="EDP17413.1"/>
    <property type="molecule type" value="Genomic_DNA"/>
</dbReference>
<dbReference type="HOGENOM" id="CLU_1599835_0_0_9"/>
<evidence type="ECO:0000313" key="2">
    <source>
        <dbReference type="Proteomes" id="UP000005396"/>
    </source>
</evidence>
<dbReference type="AlphaFoldDB" id="A8RPJ2"/>
<accession>A8RPJ2</accession>
<dbReference type="Proteomes" id="UP000005396">
    <property type="component" value="Unassembled WGS sequence"/>
</dbReference>
<protein>
    <submittedName>
        <fullName evidence="1">Uncharacterized protein</fullName>
    </submittedName>
</protein>
<evidence type="ECO:0000313" key="1">
    <source>
        <dbReference type="EMBL" id="EDP17413.1"/>
    </source>
</evidence>
<proteinExistence type="predicted"/>
<dbReference type="PaxDb" id="411902-CLOBOL_02485"/>